<dbReference type="GO" id="GO:0009252">
    <property type="term" value="P:peptidoglycan biosynthetic process"/>
    <property type="evidence" value="ECO:0007669"/>
    <property type="project" value="UniProtKB-KW"/>
</dbReference>
<feature type="chain" id="PRO_5020661464" evidence="12">
    <location>
        <begin position="32"/>
        <end position="410"/>
    </location>
</feature>
<keyword evidence="14" id="KW-0645">Protease</keyword>
<evidence type="ECO:0000256" key="7">
    <source>
        <dbReference type="PIRSR" id="PIRSR618044-1"/>
    </source>
</evidence>
<dbReference type="OrthoDB" id="3663940at2"/>
<keyword evidence="15" id="KW-1185">Reference proteome</keyword>
<feature type="active site" description="Acyl-ester intermediate" evidence="7">
    <location>
        <position position="123"/>
    </location>
</feature>
<organism evidence="14 15">
    <name type="scientific">Tamaricihabitans halophyticus</name>
    <dbReference type="NCBI Taxonomy" id="1262583"/>
    <lineage>
        <taxon>Bacteria</taxon>
        <taxon>Bacillati</taxon>
        <taxon>Actinomycetota</taxon>
        <taxon>Actinomycetes</taxon>
        <taxon>Pseudonocardiales</taxon>
        <taxon>Pseudonocardiaceae</taxon>
        <taxon>Tamaricihabitans</taxon>
    </lineage>
</organism>
<keyword evidence="11" id="KW-0472">Membrane</keyword>
<feature type="active site" evidence="7">
    <location>
        <position position="178"/>
    </location>
</feature>
<feature type="active site" description="Proton acceptor" evidence="7">
    <location>
        <position position="126"/>
    </location>
</feature>
<protein>
    <submittedName>
        <fullName evidence="14">D-alanyl-D-alanine carboxypeptidase (Penicillin-binding protein 5/6)</fullName>
    </submittedName>
</protein>
<evidence type="ECO:0000256" key="9">
    <source>
        <dbReference type="RuleBase" id="RU004016"/>
    </source>
</evidence>
<keyword evidence="11" id="KW-0812">Transmembrane</keyword>
<feature type="region of interest" description="Disordered" evidence="10">
    <location>
        <begin position="343"/>
        <end position="378"/>
    </location>
</feature>
<feature type="compositionally biased region" description="Polar residues" evidence="10">
    <location>
        <begin position="364"/>
        <end position="375"/>
    </location>
</feature>
<evidence type="ECO:0000256" key="12">
    <source>
        <dbReference type="SAM" id="SignalP"/>
    </source>
</evidence>
<comment type="caution">
    <text evidence="14">The sequence shown here is derived from an EMBL/GenBank/DDBJ whole genome shotgun (WGS) entry which is preliminary data.</text>
</comment>
<dbReference type="InterPro" id="IPR018044">
    <property type="entry name" value="Peptidase_S11"/>
</dbReference>
<evidence type="ECO:0000256" key="2">
    <source>
        <dbReference type="ARBA" id="ARBA00022729"/>
    </source>
</evidence>
<feature type="transmembrane region" description="Helical" evidence="11">
    <location>
        <begin position="381"/>
        <end position="401"/>
    </location>
</feature>
<dbReference type="InterPro" id="IPR001967">
    <property type="entry name" value="Peptidase_S11_N"/>
</dbReference>
<dbReference type="Pfam" id="PF00768">
    <property type="entry name" value="Peptidase_S11"/>
    <property type="match status" value="1"/>
</dbReference>
<dbReference type="PANTHER" id="PTHR21581">
    <property type="entry name" value="D-ALANYL-D-ALANINE CARBOXYPEPTIDASE"/>
    <property type="match status" value="1"/>
</dbReference>
<evidence type="ECO:0000313" key="14">
    <source>
        <dbReference type="EMBL" id="TCP49327.1"/>
    </source>
</evidence>
<feature type="compositionally biased region" description="Pro residues" evidence="10">
    <location>
        <begin position="56"/>
        <end position="68"/>
    </location>
</feature>
<reference evidence="14 15" key="1">
    <citation type="submission" date="2019-03" db="EMBL/GenBank/DDBJ databases">
        <title>Genomic Encyclopedia of Type Strains, Phase IV (KMG-IV): sequencing the most valuable type-strain genomes for metagenomic binning, comparative biology and taxonomic classification.</title>
        <authorList>
            <person name="Goeker M."/>
        </authorList>
    </citation>
    <scope>NUCLEOTIDE SEQUENCE [LARGE SCALE GENOMIC DNA]</scope>
    <source>
        <strain evidence="14 15">DSM 45765</strain>
    </source>
</reference>
<gene>
    <name evidence="14" type="ORF">EV191_109149</name>
</gene>
<feature type="region of interest" description="Disordered" evidence="10">
    <location>
        <begin position="29"/>
        <end position="91"/>
    </location>
</feature>
<keyword evidence="5" id="KW-0573">Peptidoglycan synthesis</keyword>
<feature type="signal peptide" evidence="12">
    <location>
        <begin position="1"/>
        <end position="31"/>
    </location>
</feature>
<evidence type="ECO:0000256" key="4">
    <source>
        <dbReference type="ARBA" id="ARBA00022960"/>
    </source>
</evidence>
<dbReference type="RefSeq" id="WP_132878619.1">
    <property type="nucleotide sequence ID" value="NZ_SLXQ01000009.1"/>
</dbReference>
<evidence type="ECO:0000256" key="11">
    <source>
        <dbReference type="SAM" id="Phobius"/>
    </source>
</evidence>
<evidence type="ECO:0000259" key="13">
    <source>
        <dbReference type="Pfam" id="PF00768"/>
    </source>
</evidence>
<keyword evidence="6" id="KW-0961">Cell wall biogenesis/degradation</keyword>
<accession>A0A4R2QJ83</accession>
<evidence type="ECO:0000256" key="8">
    <source>
        <dbReference type="PIRSR" id="PIRSR618044-2"/>
    </source>
</evidence>
<evidence type="ECO:0000256" key="10">
    <source>
        <dbReference type="SAM" id="MobiDB-lite"/>
    </source>
</evidence>
<evidence type="ECO:0000256" key="5">
    <source>
        <dbReference type="ARBA" id="ARBA00022984"/>
    </source>
</evidence>
<evidence type="ECO:0000256" key="3">
    <source>
        <dbReference type="ARBA" id="ARBA00022801"/>
    </source>
</evidence>
<keyword evidence="11" id="KW-1133">Transmembrane helix</keyword>
<feature type="domain" description="Peptidase S11 D-alanyl-D-alanine carboxypeptidase A N-terminal" evidence="13">
    <location>
        <begin position="92"/>
        <end position="309"/>
    </location>
</feature>
<sequence>MPSATRRSAALLVSVLTAALLSPLLATPAGAQQGETGCPNQAQPPPPVSTSEKPAPGQPSPKPLPVPDDPAGGPRMAECGAVLPEGAPPLPDQLTPRSWVLTDLDSGEVLAAYNPHARHRPASLIKVLTALVAAEELDPKQEVRATQEDANQEGTSVGLVPNNKYTVDQLFKSLLMYSGNDVAHALARELGGIPTALRKMNDRAAELGARDTRAATPSGLDGPGMSTSAYDMSLLMRAAMDTPEFVEAVGTPRMDFPGKPGEPSYEVYNDNKLLGSYAGFLGGKTGFTDDARHTYTGAAERDGTRIAVTMLRGEQQPVRMSDQAALLLDYGFGLANQQAEPVGELVDPKPEPSPDVTPAAAQDAETSAQSAQQDESPFGNAGGPIIALAVVAVAIYGLLWLRRKSRNTGQ</sequence>
<dbReference type="EMBL" id="SLXQ01000009">
    <property type="protein sequence ID" value="TCP49327.1"/>
    <property type="molecule type" value="Genomic_DNA"/>
</dbReference>
<dbReference type="Gene3D" id="3.40.710.10">
    <property type="entry name" value="DD-peptidase/beta-lactamase superfamily"/>
    <property type="match status" value="1"/>
</dbReference>
<dbReference type="GO" id="GO:0008360">
    <property type="term" value="P:regulation of cell shape"/>
    <property type="evidence" value="ECO:0007669"/>
    <property type="project" value="UniProtKB-KW"/>
</dbReference>
<feature type="binding site" evidence="8">
    <location>
        <position position="284"/>
    </location>
    <ligand>
        <name>substrate</name>
    </ligand>
</feature>
<dbReference type="GO" id="GO:0071555">
    <property type="term" value="P:cell wall organization"/>
    <property type="evidence" value="ECO:0007669"/>
    <property type="project" value="UniProtKB-KW"/>
</dbReference>
<dbReference type="GO" id="GO:0009002">
    <property type="term" value="F:serine-type D-Ala-D-Ala carboxypeptidase activity"/>
    <property type="evidence" value="ECO:0007669"/>
    <property type="project" value="InterPro"/>
</dbReference>
<keyword evidence="14" id="KW-0121">Carboxypeptidase</keyword>
<keyword evidence="2 12" id="KW-0732">Signal</keyword>
<dbReference type="AlphaFoldDB" id="A0A4R2QJ83"/>
<dbReference type="InterPro" id="IPR012338">
    <property type="entry name" value="Beta-lactam/transpept-like"/>
</dbReference>
<evidence type="ECO:0000256" key="6">
    <source>
        <dbReference type="ARBA" id="ARBA00023316"/>
    </source>
</evidence>
<comment type="similarity">
    <text evidence="1 9">Belongs to the peptidase S11 family.</text>
</comment>
<keyword evidence="3" id="KW-0378">Hydrolase</keyword>
<dbReference type="PANTHER" id="PTHR21581:SF33">
    <property type="entry name" value="D-ALANYL-D-ALANINE CARBOXYPEPTIDASE DACB"/>
    <property type="match status" value="1"/>
</dbReference>
<dbReference type="SUPFAM" id="SSF56601">
    <property type="entry name" value="beta-lactamase/transpeptidase-like"/>
    <property type="match status" value="1"/>
</dbReference>
<dbReference type="GO" id="GO:0006508">
    <property type="term" value="P:proteolysis"/>
    <property type="evidence" value="ECO:0007669"/>
    <property type="project" value="InterPro"/>
</dbReference>
<keyword evidence="4" id="KW-0133">Cell shape</keyword>
<proteinExistence type="inferred from homology"/>
<dbReference type="Proteomes" id="UP000294911">
    <property type="component" value="Unassembled WGS sequence"/>
</dbReference>
<evidence type="ECO:0000313" key="15">
    <source>
        <dbReference type="Proteomes" id="UP000294911"/>
    </source>
</evidence>
<dbReference type="PRINTS" id="PR00725">
    <property type="entry name" value="DADACBPTASE1"/>
</dbReference>
<name>A0A4R2QJ83_9PSEU</name>
<evidence type="ECO:0000256" key="1">
    <source>
        <dbReference type="ARBA" id="ARBA00007164"/>
    </source>
</evidence>